<dbReference type="AlphaFoldDB" id="A0A2P2KIU2"/>
<keyword evidence="1" id="KW-1133">Transmembrane helix</keyword>
<feature type="transmembrane region" description="Helical" evidence="1">
    <location>
        <begin position="104"/>
        <end position="127"/>
    </location>
</feature>
<sequence>MIRVLRLVVIMMCHGHVNLEEWQFKGRLSHILTLGLGLYVLMRSSQFLLQIQCFRHGPSMMIHWTIIMEKGCFQVLQQILCFLCHPKLINCQAWIPVVMVKRCLLCLMILLQFMNIMQVCLVGIYSACFMSGQ</sequence>
<protein>
    <submittedName>
        <fullName evidence="2">Uncharacterized protein</fullName>
    </submittedName>
</protein>
<keyword evidence="1" id="KW-0812">Transmembrane</keyword>
<reference evidence="2" key="1">
    <citation type="submission" date="2018-02" db="EMBL/GenBank/DDBJ databases">
        <title>Rhizophora mucronata_Transcriptome.</title>
        <authorList>
            <person name="Meera S.P."/>
            <person name="Sreeshan A."/>
            <person name="Augustine A."/>
        </authorList>
    </citation>
    <scope>NUCLEOTIDE SEQUENCE</scope>
    <source>
        <tissue evidence="2">Leaf</tissue>
    </source>
</reference>
<proteinExistence type="predicted"/>
<evidence type="ECO:0000313" key="2">
    <source>
        <dbReference type="EMBL" id="MBX05631.1"/>
    </source>
</evidence>
<accession>A0A2P2KIU2</accession>
<keyword evidence="1" id="KW-0472">Membrane</keyword>
<name>A0A2P2KIU2_RHIMU</name>
<organism evidence="2">
    <name type="scientific">Rhizophora mucronata</name>
    <name type="common">Asiatic mangrove</name>
    <dbReference type="NCBI Taxonomy" id="61149"/>
    <lineage>
        <taxon>Eukaryota</taxon>
        <taxon>Viridiplantae</taxon>
        <taxon>Streptophyta</taxon>
        <taxon>Embryophyta</taxon>
        <taxon>Tracheophyta</taxon>
        <taxon>Spermatophyta</taxon>
        <taxon>Magnoliopsida</taxon>
        <taxon>eudicotyledons</taxon>
        <taxon>Gunneridae</taxon>
        <taxon>Pentapetalae</taxon>
        <taxon>rosids</taxon>
        <taxon>fabids</taxon>
        <taxon>Malpighiales</taxon>
        <taxon>Rhizophoraceae</taxon>
        <taxon>Rhizophora</taxon>
    </lineage>
</organism>
<dbReference type="EMBL" id="GGEC01025147">
    <property type="protein sequence ID" value="MBX05631.1"/>
    <property type="molecule type" value="Transcribed_RNA"/>
</dbReference>
<evidence type="ECO:0000256" key="1">
    <source>
        <dbReference type="SAM" id="Phobius"/>
    </source>
</evidence>